<evidence type="ECO:0000313" key="2">
    <source>
        <dbReference type="EMBL" id="SBS92950.1"/>
    </source>
</evidence>
<protein>
    <submittedName>
        <fullName evidence="2">PIR Superfamily Protein</fullName>
    </submittedName>
</protein>
<evidence type="ECO:0000313" key="3">
    <source>
        <dbReference type="Proteomes" id="UP000078560"/>
    </source>
</evidence>
<keyword evidence="1" id="KW-0472">Membrane</keyword>
<dbReference type="InterPro" id="IPR008780">
    <property type="entry name" value="Plasmodium_Vir"/>
</dbReference>
<keyword evidence="1" id="KW-0812">Transmembrane</keyword>
<dbReference type="Pfam" id="PF05795">
    <property type="entry name" value="Plasmodium_Vir"/>
    <property type="match status" value="1"/>
</dbReference>
<accession>A0A1A8WJ37</accession>
<organism evidence="2 3">
    <name type="scientific">Plasmodium ovale curtisi</name>
    <dbReference type="NCBI Taxonomy" id="864141"/>
    <lineage>
        <taxon>Eukaryota</taxon>
        <taxon>Sar</taxon>
        <taxon>Alveolata</taxon>
        <taxon>Apicomplexa</taxon>
        <taxon>Aconoidasida</taxon>
        <taxon>Haemosporida</taxon>
        <taxon>Plasmodiidae</taxon>
        <taxon>Plasmodium</taxon>
        <taxon>Plasmodium (Plasmodium)</taxon>
    </lineage>
</organism>
<sequence length="362" mass="42576">MSPPYKDEYFDHLEKNYDFLTYLPLYFIYSFFNMHTLDVEYKTDYCKNIIKNNDKHVSYIRTVCYNVQSILSELSSMAKNGNINNINEGCAYLNYLIHDKIKHINSSSINIEGLYNAIYYYKSIYGLIEKCTNIEKFNISNDEFDKKKTLYFHTENLSLIENRYGSISDFDSALYEKYFGECFKYYYQILQEEYCKKDKIYKNELNDFQKTFNKTKNFLKKKRITMSINDLQSPEEYNCSTEVLKPVPITRGQGIIDTAMSDSFSAHSPGQQAIDKDTSNINQSNISGIIGGTFLGTFVIFLMSYKYTPFGPWLRKKKDVANNLFNNNEIRNHELLINNSENENINLDEQLYHIKYYSAENS</sequence>
<dbReference type="AlphaFoldDB" id="A0A1A8WJ37"/>
<name>A0A1A8WJ37_PLAOA</name>
<proteinExistence type="predicted"/>
<reference evidence="3" key="1">
    <citation type="submission" date="2016-05" db="EMBL/GenBank/DDBJ databases">
        <authorList>
            <person name="Naeem Raeece"/>
        </authorList>
    </citation>
    <scope>NUCLEOTIDE SEQUENCE [LARGE SCALE GENOMIC DNA]</scope>
</reference>
<dbReference type="Proteomes" id="UP000078560">
    <property type="component" value="Unassembled WGS sequence"/>
</dbReference>
<keyword evidence="1" id="KW-1133">Transmembrane helix</keyword>
<feature type="transmembrane region" description="Helical" evidence="1">
    <location>
        <begin position="286"/>
        <end position="308"/>
    </location>
</feature>
<gene>
    <name evidence="2" type="ORF">POVCU2_0077750</name>
</gene>
<dbReference type="EMBL" id="FLQU01001424">
    <property type="protein sequence ID" value="SBS92950.1"/>
    <property type="molecule type" value="Genomic_DNA"/>
</dbReference>
<evidence type="ECO:0000256" key="1">
    <source>
        <dbReference type="SAM" id="Phobius"/>
    </source>
</evidence>